<evidence type="ECO:0000256" key="8">
    <source>
        <dbReference type="ARBA" id="ARBA00052079"/>
    </source>
</evidence>
<dbReference type="PANTHER" id="PTHR24252:SF7">
    <property type="entry name" value="HYALIN"/>
    <property type="match status" value="1"/>
</dbReference>
<keyword evidence="6 10" id="KW-0720">Serine protease</keyword>
<dbReference type="PRINTS" id="PR00722">
    <property type="entry name" value="CHYMOTRYPSIN"/>
</dbReference>
<keyword evidence="5" id="KW-0353">Hemolymph clotting</keyword>
<dbReference type="InterPro" id="IPR001254">
    <property type="entry name" value="Trypsin_dom"/>
</dbReference>
<dbReference type="AlphaFoldDB" id="A0A3R7SMC5"/>
<dbReference type="EMBL" id="QCYY01002871">
    <property type="protein sequence ID" value="ROT66980.1"/>
    <property type="molecule type" value="Genomic_DNA"/>
</dbReference>
<dbReference type="PANTHER" id="PTHR24252">
    <property type="entry name" value="ACROSIN-RELATED"/>
    <property type="match status" value="1"/>
</dbReference>
<evidence type="ECO:0000256" key="5">
    <source>
        <dbReference type="ARBA" id="ARBA00022820"/>
    </source>
</evidence>
<evidence type="ECO:0000256" key="10">
    <source>
        <dbReference type="RuleBase" id="RU363034"/>
    </source>
</evidence>
<keyword evidence="7" id="KW-1015">Disulfide bond</keyword>
<dbReference type="InterPro" id="IPR033116">
    <property type="entry name" value="TRYPSIN_SER"/>
</dbReference>
<evidence type="ECO:0000256" key="11">
    <source>
        <dbReference type="SAM" id="MobiDB-lite"/>
    </source>
</evidence>
<evidence type="ECO:0000256" key="9">
    <source>
        <dbReference type="ARBA" id="ARBA00066707"/>
    </source>
</evidence>
<dbReference type="InterPro" id="IPR018114">
    <property type="entry name" value="TRYPSIN_HIS"/>
</dbReference>
<dbReference type="FunFam" id="2.40.10.10:FF:000120">
    <property type="entry name" value="Putative serine protease"/>
    <property type="match status" value="1"/>
</dbReference>
<keyword evidence="2 10" id="KW-0645">Protease</keyword>
<feature type="signal peptide" evidence="12">
    <location>
        <begin position="1"/>
        <end position="17"/>
    </location>
</feature>
<dbReference type="CDD" id="cd00190">
    <property type="entry name" value="Tryp_SPc"/>
    <property type="match status" value="1"/>
</dbReference>
<evidence type="ECO:0000259" key="13">
    <source>
        <dbReference type="PROSITE" id="PS50240"/>
    </source>
</evidence>
<keyword evidence="4 10" id="KW-0378">Hydrolase</keyword>
<proteinExistence type="predicted"/>
<dbReference type="OrthoDB" id="6342449at2759"/>
<feature type="domain" description="Peptidase S1" evidence="13">
    <location>
        <begin position="215"/>
        <end position="444"/>
    </location>
</feature>
<evidence type="ECO:0000256" key="3">
    <source>
        <dbReference type="ARBA" id="ARBA00022729"/>
    </source>
</evidence>
<dbReference type="Proteomes" id="UP000283509">
    <property type="component" value="Unassembled WGS sequence"/>
</dbReference>
<keyword evidence="15" id="KW-1185">Reference proteome</keyword>
<accession>A0A3R7SMC5</accession>
<evidence type="ECO:0000256" key="2">
    <source>
        <dbReference type="ARBA" id="ARBA00022670"/>
    </source>
</evidence>
<sequence>MQKINVYLLSLILAVLLLEEYKRKRKDKDKNEKEADVALRFSPRNFRMAQCKVTYKMEEEEAFLMTTDSSKQSRKCDSKFVAPKGHRLNFTCPVFNLAPTGCRQEKLIVKDSNLKMTFCTNDNVDLASSGTSLNIKHKRKKTKSKECTGTYVCEVTVVREDLDSSSGDGTGGQSASVTTDPSNSASTTTVTSPAASQDRHFCSNCGISQITVPRIVGGQDANRGEFPWQVGIKLSWGGRCGGSLIKPRWVLTAAHCYMSGFTSTTVYLGDHDRSVNEEGSFEMQAASVTVHPDFDSLTLDNDIALLKLSSPVTFSSTVAPICLARPSEVPQSGVGITTGWGTTAWQGSTATVLQKVAVDYISNAWCTQLYNDRFDITDNMVCTYTPKKDACQGDSGGPLIARAADGRWVLTGVVSFGDECAKKDSPGVFTRVPNYISWIEENTPDDDC</sequence>
<comment type="catalytic activity">
    <reaction evidence="8">
        <text>Selective cleavage of 103-Arg-|-Ser-104 and 124-Ile-|-Ile-125 bonds in Limulus clotting factor B to form activated factor B. Cleavage of -Pro-Arg-|-Xaa- bonds in synthetic substrates.</text>
        <dbReference type="EC" id="3.4.21.84"/>
    </reaction>
</comment>
<dbReference type="Gene3D" id="2.40.10.10">
    <property type="entry name" value="Trypsin-like serine proteases"/>
    <property type="match status" value="1"/>
</dbReference>
<evidence type="ECO:0000256" key="4">
    <source>
        <dbReference type="ARBA" id="ARBA00022801"/>
    </source>
</evidence>
<feature type="compositionally biased region" description="Low complexity" evidence="11">
    <location>
        <begin position="184"/>
        <end position="193"/>
    </location>
</feature>
<evidence type="ECO:0000256" key="1">
    <source>
        <dbReference type="ARBA" id="ARBA00022659"/>
    </source>
</evidence>
<dbReference type="GO" id="GO:0004252">
    <property type="term" value="F:serine-type endopeptidase activity"/>
    <property type="evidence" value="ECO:0007669"/>
    <property type="project" value="InterPro"/>
</dbReference>
<keyword evidence="3 12" id="KW-0732">Signal</keyword>
<dbReference type="InterPro" id="IPR001314">
    <property type="entry name" value="Peptidase_S1A"/>
</dbReference>
<dbReference type="GO" id="GO:0042381">
    <property type="term" value="P:hemolymph coagulation"/>
    <property type="evidence" value="ECO:0007669"/>
    <property type="project" value="UniProtKB-KW"/>
</dbReference>
<keyword evidence="1" id="KW-0768">Sushi</keyword>
<protein>
    <recommendedName>
        <fullName evidence="9">limulus clotting factor C</fullName>
        <ecNumber evidence="9">3.4.21.84</ecNumber>
    </recommendedName>
</protein>
<dbReference type="PROSITE" id="PS50240">
    <property type="entry name" value="TRYPSIN_DOM"/>
    <property type="match status" value="1"/>
</dbReference>
<reference evidence="14 15" key="2">
    <citation type="submission" date="2019-01" db="EMBL/GenBank/DDBJ databases">
        <title>The decoding of complex shrimp genome reveals the adaptation for benthos swimmer, frequently molting mechanism and breeding impact on genome.</title>
        <authorList>
            <person name="Sun Y."/>
            <person name="Gao Y."/>
            <person name="Yu Y."/>
        </authorList>
    </citation>
    <scope>NUCLEOTIDE SEQUENCE [LARGE SCALE GENOMIC DNA]</scope>
    <source>
        <tissue evidence="14">Muscle</tissue>
    </source>
</reference>
<name>A0A3R7SMC5_PENVA</name>
<organism evidence="14 15">
    <name type="scientific">Penaeus vannamei</name>
    <name type="common">Whiteleg shrimp</name>
    <name type="synonym">Litopenaeus vannamei</name>
    <dbReference type="NCBI Taxonomy" id="6689"/>
    <lineage>
        <taxon>Eukaryota</taxon>
        <taxon>Metazoa</taxon>
        <taxon>Ecdysozoa</taxon>
        <taxon>Arthropoda</taxon>
        <taxon>Crustacea</taxon>
        <taxon>Multicrustacea</taxon>
        <taxon>Malacostraca</taxon>
        <taxon>Eumalacostraca</taxon>
        <taxon>Eucarida</taxon>
        <taxon>Decapoda</taxon>
        <taxon>Dendrobranchiata</taxon>
        <taxon>Penaeoidea</taxon>
        <taxon>Penaeidae</taxon>
        <taxon>Penaeus</taxon>
    </lineage>
</organism>
<evidence type="ECO:0000313" key="14">
    <source>
        <dbReference type="EMBL" id="ROT66980.1"/>
    </source>
</evidence>
<dbReference type="PROSITE" id="PS00134">
    <property type="entry name" value="TRYPSIN_HIS"/>
    <property type="match status" value="1"/>
</dbReference>
<comment type="caution">
    <text evidence="14">The sequence shown here is derived from an EMBL/GenBank/DDBJ whole genome shotgun (WGS) entry which is preliminary data.</text>
</comment>
<evidence type="ECO:0000313" key="15">
    <source>
        <dbReference type="Proteomes" id="UP000283509"/>
    </source>
</evidence>
<dbReference type="SMART" id="SM00020">
    <property type="entry name" value="Tryp_SPc"/>
    <property type="match status" value="1"/>
</dbReference>
<dbReference type="SUPFAM" id="SSF50494">
    <property type="entry name" value="Trypsin-like serine proteases"/>
    <property type="match status" value="1"/>
</dbReference>
<evidence type="ECO:0000256" key="6">
    <source>
        <dbReference type="ARBA" id="ARBA00022825"/>
    </source>
</evidence>
<gene>
    <name evidence="14" type="ORF">C7M84_014980</name>
</gene>
<dbReference type="EC" id="3.4.21.84" evidence="9"/>
<dbReference type="InterPro" id="IPR009003">
    <property type="entry name" value="Peptidase_S1_PA"/>
</dbReference>
<feature type="region of interest" description="Disordered" evidence="11">
    <location>
        <begin position="163"/>
        <end position="193"/>
    </location>
</feature>
<dbReference type="GO" id="GO:0006508">
    <property type="term" value="P:proteolysis"/>
    <property type="evidence" value="ECO:0007669"/>
    <property type="project" value="UniProtKB-KW"/>
</dbReference>
<dbReference type="PROSITE" id="PS00135">
    <property type="entry name" value="TRYPSIN_SER"/>
    <property type="match status" value="1"/>
</dbReference>
<dbReference type="InterPro" id="IPR043504">
    <property type="entry name" value="Peptidase_S1_PA_chymotrypsin"/>
</dbReference>
<feature type="chain" id="PRO_5018561536" description="limulus clotting factor C" evidence="12">
    <location>
        <begin position="18"/>
        <end position="448"/>
    </location>
</feature>
<evidence type="ECO:0000256" key="12">
    <source>
        <dbReference type="SAM" id="SignalP"/>
    </source>
</evidence>
<dbReference type="Pfam" id="PF00089">
    <property type="entry name" value="Trypsin"/>
    <property type="match status" value="1"/>
</dbReference>
<reference evidence="14 15" key="1">
    <citation type="submission" date="2018-04" db="EMBL/GenBank/DDBJ databases">
        <authorList>
            <person name="Zhang X."/>
            <person name="Yuan J."/>
            <person name="Li F."/>
            <person name="Xiang J."/>
        </authorList>
    </citation>
    <scope>NUCLEOTIDE SEQUENCE [LARGE SCALE GENOMIC DNA]</scope>
    <source>
        <tissue evidence="14">Muscle</tissue>
    </source>
</reference>
<evidence type="ECO:0000256" key="7">
    <source>
        <dbReference type="ARBA" id="ARBA00023157"/>
    </source>
</evidence>